<proteinExistence type="predicted"/>
<dbReference type="KEGG" id="bfo:118416365"/>
<dbReference type="InterPro" id="IPR050328">
    <property type="entry name" value="Dev_Immune_Receptor"/>
</dbReference>
<dbReference type="AlphaFoldDB" id="A0A9J7L793"/>
<keyword evidence="2 4" id="KW-0732">Signal</keyword>
<dbReference type="SMART" id="SM00369">
    <property type="entry name" value="LRR_TYP"/>
    <property type="match status" value="4"/>
</dbReference>
<evidence type="ECO:0000313" key="5">
    <source>
        <dbReference type="Proteomes" id="UP000001554"/>
    </source>
</evidence>
<dbReference type="PANTHER" id="PTHR24373:SF398">
    <property type="entry name" value="LEUCINE-RICH REPEAT-CONTAINING G-PROTEIN COUPLED RECEPTOR 6"/>
    <property type="match status" value="1"/>
</dbReference>
<accession>A0A9J7L793</accession>
<evidence type="ECO:0000256" key="2">
    <source>
        <dbReference type="ARBA" id="ARBA00022729"/>
    </source>
</evidence>
<dbReference type="Gene3D" id="3.80.10.10">
    <property type="entry name" value="Ribonuclease Inhibitor"/>
    <property type="match status" value="1"/>
</dbReference>
<feature type="signal peptide" evidence="4">
    <location>
        <begin position="1"/>
        <end position="19"/>
    </location>
</feature>
<evidence type="ECO:0000256" key="3">
    <source>
        <dbReference type="ARBA" id="ARBA00022737"/>
    </source>
</evidence>
<evidence type="ECO:0000256" key="1">
    <source>
        <dbReference type="ARBA" id="ARBA00022614"/>
    </source>
</evidence>
<evidence type="ECO:0000256" key="4">
    <source>
        <dbReference type="SAM" id="SignalP"/>
    </source>
</evidence>
<reference evidence="5" key="1">
    <citation type="journal article" date="2020" name="Nat. Ecol. Evol.">
        <title>Deeply conserved synteny resolves early events in vertebrate evolution.</title>
        <authorList>
            <person name="Simakov O."/>
            <person name="Marletaz F."/>
            <person name="Yue J.X."/>
            <person name="O'Connell B."/>
            <person name="Jenkins J."/>
            <person name="Brandt A."/>
            <person name="Calef R."/>
            <person name="Tung C.H."/>
            <person name="Huang T.K."/>
            <person name="Schmutz J."/>
            <person name="Satoh N."/>
            <person name="Yu J.K."/>
            <person name="Putnam N.H."/>
            <person name="Green R.E."/>
            <person name="Rokhsar D.S."/>
        </authorList>
    </citation>
    <scope>NUCLEOTIDE SEQUENCE [LARGE SCALE GENOMIC DNA]</scope>
    <source>
        <strain evidence="5">S238N-H82</strain>
    </source>
</reference>
<name>A0A9J7L793_BRAFL</name>
<dbReference type="Pfam" id="PF13855">
    <property type="entry name" value="LRR_8"/>
    <property type="match status" value="1"/>
</dbReference>
<dbReference type="PANTHER" id="PTHR24373">
    <property type="entry name" value="SLIT RELATED LEUCINE-RICH REPEAT NEURONAL PROTEIN"/>
    <property type="match status" value="1"/>
</dbReference>
<evidence type="ECO:0000313" key="6">
    <source>
        <dbReference type="RefSeq" id="XP_035677352.1"/>
    </source>
</evidence>
<keyword evidence="1" id="KW-0433">Leucine-rich repeat</keyword>
<sequence length="172" mass="19022">MSYMVQKLLVLLLVGPGWSWWRKETGPTTTCSSSGSSYCDRSDRGLSSVPHDLPKSITSLHLGRNAITSISSSDLSSIPSGAFSNLPSLYFLTLLGNGLSNIQTGAFSNLPKLERLYLNINNLTKIHPDSFSNLRKLRTLDLGSNQISNIDSDMLNNCPNKPYWLRTFYSVC</sequence>
<dbReference type="InterPro" id="IPR001611">
    <property type="entry name" value="Leu-rich_rpt"/>
</dbReference>
<dbReference type="RefSeq" id="XP_035677352.1">
    <property type="nucleotide sequence ID" value="XM_035821459.1"/>
</dbReference>
<reference evidence="6" key="2">
    <citation type="submission" date="2025-08" db="UniProtKB">
        <authorList>
            <consortium name="RefSeq"/>
        </authorList>
    </citation>
    <scope>IDENTIFICATION</scope>
    <source>
        <strain evidence="6">S238N-H82</strain>
        <tissue evidence="6">Testes</tissue>
    </source>
</reference>
<protein>
    <submittedName>
        <fullName evidence="6">Decorin-like</fullName>
    </submittedName>
</protein>
<organism evidence="5 6">
    <name type="scientific">Branchiostoma floridae</name>
    <name type="common">Florida lancelet</name>
    <name type="synonym">Amphioxus</name>
    <dbReference type="NCBI Taxonomy" id="7739"/>
    <lineage>
        <taxon>Eukaryota</taxon>
        <taxon>Metazoa</taxon>
        <taxon>Chordata</taxon>
        <taxon>Cephalochordata</taxon>
        <taxon>Leptocardii</taxon>
        <taxon>Amphioxiformes</taxon>
        <taxon>Branchiostomatidae</taxon>
        <taxon>Branchiostoma</taxon>
    </lineage>
</organism>
<keyword evidence="3" id="KW-0677">Repeat</keyword>
<dbReference type="InterPro" id="IPR032675">
    <property type="entry name" value="LRR_dom_sf"/>
</dbReference>
<dbReference type="GeneID" id="118416365"/>
<dbReference type="OrthoDB" id="9908558at2759"/>
<gene>
    <name evidence="6" type="primary">LOC118416365</name>
</gene>
<dbReference type="SUPFAM" id="SSF52058">
    <property type="entry name" value="L domain-like"/>
    <property type="match status" value="1"/>
</dbReference>
<dbReference type="InterPro" id="IPR003591">
    <property type="entry name" value="Leu-rich_rpt_typical-subtyp"/>
</dbReference>
<feature type="chain" id="PRO_5039910195" evidence="4">
    <location>
        <begin position="20"/>
        <end position="172"/>
    </location>
</feature>
<dbReference type="OMA" id="EITYIQP"/>
<keyword evidence="5" id="KW-1185">Reference proteome</keyword>
<dbReference type="Proteomes" id="UP000001554">
    <property type="component" value="Chromosome 5"/>
</dbReference>
<dbReference type="PROSITE" id="PS51450">
    <property type="entry name" value="LRR"/>
    <property type="match status" value="2"/>
</dbReference>